<dbReference type="CDD" id="cd01277">
    <property type="entry name" value="HINT_subgroup"/>
    <property type="match status" value="1"/>
</dbReference>
<comment type="caution">
    <text evidence="3">The sequence shown here is derived from an EMBL/GenBank/DDBJ whole genome shotgun (WGS) entry which is preliminary data.</text>
</comment>
<dbReference type="SUPFAM" id="SSF54197">
    <property type="entry name" value="HIT-like"/>
    <property type="match status" value="1"/>
</dbReference>
<dbReference type="InterPro" id="IPR036265">
    <property type="entry name" value="HIT-like_sf"/>
</dbReference>
<evidence type="ECO:0000313" key="3">
    <source>
        <dbReference type="EMBL" id="MCQ5120952.1"/>
    </source>
</evidence>
<gene>
    <name evidence="3" type="ORF">NE663_01595</name>
</gene>
<feature type="domain" description="HIT" evidence="2">
    <location>
        <begin position="3"/>
        <end position="111"/>
    </location>
</feature>
<proteinExistence type="predicted"/>
<dbReference type="PROSITE" id="PS00892">
    <property type="entry name" value="HIT_1"/>
    <property type="match status" value="1"/>
</dbReference>
<reference evidence="3 4" key="1">
    <citation type="submission" date="2022-06" db="EMBL/GenBank/DDBJ databases">
        <title>Isolation of gut microbiota from human fecal samples.</title>
        <authorList>
            <person name="Pamer E.G."/>
            <person name="Barat B."/>
            <person name="Waligurski E."/>
            <person name="Medina S."/>
            <person name="Paddock L."/>
            <person name="Mostad J."/>
        </authorList>
    </citation>
    <scope>NUCLEOTIDE SEQUENCE [LARGE SCALE GENOMIC DNA]</scope>
    <source>
        <strain evidence="3 4">DFI.6.1</strain>
    </source>
</reference>
<dbReference type="RefSeq" id="WP_178199959.1">
    <property type="nucleotide sequence ID" value="NZ_CALVCM010000018.1"/>
</dbReference>
<dbReference type="InterPro" id="IPR001310">
    <property type="entry name" value="Histidine_triad_HIT"/>
</dbReference>
<evidence type="ECO:0000313" key="4">
    <source>
        <dbReference type="Proteomes" id="UP001524435"/>
    </source>
</evidence>
<dbReference type="PROSITE" id="PS51084">
    <property type="entry name" value="HIT_2"/>
    <property type="match status" value="1"/>
</dbReference>
<evidence type="ECO:0000256" key="1">
    <source>
        <dbReference type="PROSITE-ProRule" id="PRU00464"/>
    </source>
</evidence>
<dbReference type="EMBL" id="JANGCH010000002">
    <property type="protein sequence ID" value="MCQ5120952.1"/>
    <property type="molecule type" value="Genomic_DNA"/>
</dbReference>
<dbReference type="PANTHER" id="PTHR46648">
    <property type="entry name" value="HIT FAMILY PROTEIN 1"/>
    <property type="match status" value="1"/>
</dbReference>
<feature type="short sequence motif" description="Histidine triad motif" evidence="1">
    <location>
        <begin position="95"/>
        <end position="99"/>
    </location>
</feature>
<dbReference type="Proteomes" id="UP001524435">
    <property type="component" value="Unassembled WGS sequence"/>
</dbReference>
<protein>
    <submittedName>
        <fullName evidence="3">HIT family protein</fullName>
    </submittedName>
</protein>
<dbReference type="InterPro" id="IPR039384">
    <property type="entry name" value="HINT"/>
</dbReference>
<dbReference type="InterPro" id="IPR019808">
    <property type="entry name" value="Histidine_triad_CS"/>
</dbReference>
<accession>A0ABT1SIK1</accession>
<organism evidence="3 4">
    <name type="scientific">Massilicoli timonensis</name>
    <dbReference type="NCBI Taxonomy" id="2015901"/>
    <lineage>
        <taxon>Bacteria</taxon>
        <taxon>Bacillati</taxon>
        <taxon>Bacillota</taxon>
        <taxon>Erysipelotrichia</taxon>
        <taxon>Erysipelotrichales</taxon>
        <taxon>Erysipelotrichaceae</taxon>
        <taxon>Massilicoli</taxon>
    </lineage>
</organism>
<name>A0ABT1SIK1_9FIRM</name>
<evidence type="ECO:0000259" key="2">
    <source>
        <dbReference type="PROSITE" id="PS51084"/>
    </source>
</evidence>
<keyword evidence="4" id="KW-1185">Reference proteome</keyword>
<dbReference type="PRINTS" id="PR00332">
    <property type="entry name" value="HISTRIAD"/>
</dbReference>
<sequence>MCIFCKIVNKEIPSHCIYEDDTVMAFLDISQAAKGHTLVIPKAHYDHFLNCDEALMKHVFEVAQMLGKRLQEALHADGLNILSNVGTAAGQSVSHFHVHLIPRYETGENHVTIAFADNAHADADIEATLALLKQ</sequence>
<dbReference type="Gene3D" id="3.30.428.10">
    <property type="entry name" value="HIT-like"/>
    <property type="match status" value="1"/>
</dbReference>
<dbReference type="PANTHER" id="PTHR46648:SF1">
    <property type="entry name" value="ADENOSINE 5'-MONOPHOSPHORAMIDASE HNT1"/>
    <property type="match status" value="1"/>
</dbReference>
<dbReference type="Pfam" id="PF01230">
    <property type="entry name" value="HIT"/>
    <property type="match status" value="1"/>
</dbReference>
<dbReference type="InterPro" id="IPR011146">
    <property type="entry name" value="HIT-like"/>
</dbReference>